<feature type="domain" description="DUF2427" evidence="4">
    <location>
        <begin position="63"/>
        <end position="162"/>
    </location>
</feature>
<dbReference type="Pfam" id="PF10355">
    <property type="entry name" value="Ytp1"/>
    <property type="match status" value="1"/>
</dbReference>
<sequence>MRPTLQKYTQLTGALLLGLALVASVHGHGHGDDTSREMDMGQPSISRPTLSLDTVAPEATAGPQSYFQYGEYSGWIVAHIVLMTIGWVFVLPIGVMLSLAQSHYSLPMQFVFLAINAVGVLLATIYNASTPDLYPNNAHHKLGWILTWVISAHVLMGLVSAYAGRREDLKHEERGSFIQISTAAMEEHQRLHGQETFRYSNDSGQGTEPDTERLRSHSTSSTRSDQHQLCDVHLEREDEYSEKEGLIPSSRIDRFFSRKIPGLLSARALRVMQLAYGFIDRVILIMGFIGIATGIVTYGGLFMGAQIFSGLAHWIKGGVFFWYGILTLGRWAGSFADIGWAWNINLSRGSRRPTAEFVESLLIFIYGSTNIFLEHLAAWGNEWSAQDLEHISITVMFIGGGACGMLVESKRIRDLLNTTSPPPNSHLSNLTNKELELLEPKSYRFSMNPIPALIILLLGLMMSSHHQHSMFSSMIHQQWGILLVGAAFARAATYIISYISPPTSVLPGRPPTELITAFCLMAGGLIFMVSSHDTVTSLESYDLDAMFVFTVSMGVITLLMAWIILVIAIKGWALKIKGRSATNSTFVGYRRVETA</sequence>
<feature type="domain" description="Protein YTP1-like C-terminal" evidence="5">
    <location>
        <begin position="287"/>
        <end position="571"/>
    </location>
</feature>
<dbReference type="GeneID" id="43601749"/>
<reference evidence="6 7" key="1">
    <citation type="journal article" date="2018" name="IMA Fungus">
        <title>IMA Genome-F 9: Draft genome sequence of Annulohypoxylon stygium, Aspergillus mulundensis, Berkeleyomyces basicola (syn. Thielaviopsis basicola), Ceratocystis smalleyi, two Cercospora beticola strains, Coleophoma cylindrospora, Fusarium fracticaudum, Phialophora cf. hyalina, and Morchella septimelata.</title>
        <authorList>
            <person name="Wingfield B.D."/>
            <person name="Bills G.F."/>
            <person name="Dong Y."/>
            <person name="Huang W."/>
            <person name="Nel W.J."/>
            <person name="Swalarsk-Parry B.S."/>
            <person name="Vaghefi N."/>
            <person name="Wilken P.M."/>
            <person name="An Z."/>
            <person name="de Beer Z.W."/>
            <person name="De Vos L."/>
            <person name="Chen L."/>
            <person name="Duong T.A."/>
            <person name="Gao Y."/>
            <person name="Hammerbacher A."/>
            <person name="Kikkert J.R."/>
            <person name="Li Y."/>
            <person name="Li H."/>
            <person name="Li K."/>
            <person name="Li Q."/>
            <person name="Liu X."/>
            <person name="Ma X."/>
            <person name="Naidoo K."/>
            <person name="Pethybridge S.J."/>
            <person name="Sun J."/>
            <person name="Steenkamp E.T."/>
            <person name="van der Nest M.A."/>
            <person name="van Wyk S."/>
            <person name="Wingfield M.J."/>
            <person name="Xiong C."/>
            <person name="Yue Q."/>
            <person name="Zhang X."/>
        </authorList>
    </citation>
    <scope>NUCLEOTIDE SEQUENCE [LARGE SCALE GENOMIC DNA]</scope>
    <source>
        <strain evidence="6 7">BP 5553</strain>
    </source>
</reference>
<dbReference type="PANTHER" id="PTHR31685:SF3">
    <property type="entry name" value="INTEGRAL MEMBRANE PROTEIN (AFU_ORTHOLOGUE AFUA_6G12730)"/>
    <property type="match status" value="1"/>
</dbReference>
<dbReference type="CDD" id="cd08760">
    <property type="entry name" value="Cyt_b561_FRRS1_like"/>
    <property type="match status" value="1"/>
</dbReference>
<feature type="transmembrane region" description="Helical" evidence="2">
    <location>
        <begin position="320"/>
        <end position="340"/>
    </location>
</feature>
<evidence type="ECO:0000313" key="6">
    <source>
        <dbReference type="EMBL" id="RDL32444.1"/>
    </source>
</evidence>
<dbReference type="OrthoDB" id="4005299at2759"/>
<feature type="compositionally biased region" description="Polar residues" evidence="1">
    <location>
        <begin position="197"/>
        <end position="208"/>
    </location>
</feature>
<feature type="transmembrane region" description="Helical" evidence="2">
    <location>
        <begin position="391"/>
        <end position="407"/>
    </location>
</feature>
<evidence type="ECO:0000256" key="1">
    <source>
        <dbReference type="SAM" id="MobiDB-lite"/>
    </source>
</evidence>
<feature type="region of interest" description="Disordered" evidence="1">
    <location>
        <begin position="197"/>
        <end position="228"/>
    </location>
</feature>
<evidence type="ECO:0000256" key="2">
    <source>
        <dbReference type="SAM" id="Phobius"/>
    </source>
</evidence>
<feature type="transmembrane region" description="Helical" evidence="2">
    <location>
        <begin position="511"/>
        <end position="530"/>
    </location>
</feature>
<feature type="transmembrane region" description="Helical" evidence="2">
    <location>
        <begin position="479"/>
        <end position="499"/>
    </location>
</feature>
<keyword evidence="3" id="KW-0732">Signal</keyword>
<name>A0A370TDD3_9HELO</name>
<dbReference type="Proteomes" id="UP000254866">
    <property type="component" value="Unassembled WGS sequence"/>
</dbReference>
<dbReference type="RefSeq" id="XP_031866166.1">
    <property type="nucleotide sequence ID" value="XM_032017523.1"/>
</dbReference>
<evidence type="ECO:0000259" key="4">
    <source>
        <dbReference type="Pfam" id="PF10348"/>
    </source>
</evidence>
<dbReference type="Pfam" id="PF10348">
    <property type="entry name" value="DUF2427"/>
    <property type="match status" value="1"/>
</dbReference>
<dbReference type="STRING" id="2656787.A0A370TDD3"/>
<keyword evidence="2" id="KW-1133">Transmembrane helix</keyword>
<accession>A0A370TDD3</accession>
<gene>
    <name evidence="6" type="ORF">BP5553_08900</name>
</gene>
<keyword evidence="2" id="KW-0812">Transmembrane</keyword>
<dbReference type="InterPro" id="IPR018825">
    <property type="entry name" value="DUF2427"/>
</dbReference>
<dbReference type="EMBL" id="NPIC01000010">
    <property type="protein sequence ID" value="RDL32444.1"/>
    <property type="molecule type" value="Genomic_DNA"/>
</dbReference>
<feature type="transmembrane region" description="Helical" evidence="2">
    <location>
        <begin position="545"/>
        <end position="569"/>
    </location>
</feature>
<feature type="transmembrane region" description="Helical" evidence="2">
    <location>
        <begin position="110"/>
        <end position="130"/>
    </location>
</feature>
<keyword evidence="7" id="KW-1185">Reference proteome</keyword>
<feature type="transmembrane region" description="Helical" evidence="2">
    <location>
        <begin position="75"/>
        <end position="98"/>
    </location>
</feature>
<feature type="transmembrane region" description="Helical" evidence="2">
    <location>
        <begin position="361"/>
        <end position="379"/>
    </location>
</feature>
<feature type="transmembrane region" description="Helical" evidence="2">
    <location>
        <begin position="142"/>
        <end position="164"/>
    </location>
</feature>
<proteinExistence type="predicted"/>
<feature type="signal peptide" evidence="3">
    <location>
        <begin position="1"/>
        <end position="27"/>
    </location>
</feature>
<dbReference type="PANTHER" id="PTHR31685">
    <property type="entry name" value="INTEGRAL MEMBRANE PROTEIN (AFU_ORTHOLOGUE AFUA_6G12730)-RELATED"/>
    <property type="match status" value="1"/>
</dbReference>
<evidence type="ECO:0000313" key="7">
    <source>
        <dbReference type="Proteomes" id="UP000254866"/>
    </source>
</evidence>
<evidence type="ECO:0000256" key="3">
    <source>
        <dbReference type="SAM" id="SignalP"/>
    </source>
</evidence>
<feature type="chain" id="PRO_5016794681" evidence="3">
    <location>
        <begin position="28"/>
        <end position="595"/>
    </location>
</feature>
<feature type="transmembrane region" description="Helical" evidence="2">
    <location>
        <begin position="450"/>
        <end position="467"/>
    </location>
</feature>
<keyword evidence="2" id="KW-0472">Membrane</keyword>
<dbReference type="InterPro" id="IPR018827">
    <property type="entry name" value="YTP1_C"/>
</dbReference>
<evidence type="ECO:0000259" key="5">
    <source>
        <dbReference type="Pfam" id="PF10355"/>
    </source>
</evidence>
<protein>
    <submittedName>
        <fullName evidence="6">Integral membrane protein</fullName>
    </submittedName>
</protein>
<comment type="caution">
    <text evidence="6">The sequence shown here is derived from an EMBL/GenBank/DDBJ whole genome shotgun (WGS) entry which is preliminary data.</text>
</comment>
<feature type="transmembrane region" description="Helical" evidence="2">
    <location>
        <begin position="282"/>
        <end position="308"/>
    </location>
</feature>
<organism evidence="6 7">
    <name type="scientific">Venustampulla echinocandica</name>
    <dbReference type="NCBI Taxonomy" id="2656787"/>
    <lineage>
        <taxon>Eukaryota</taxon>
        <taxon>Fungi</taxon>
        <taxon>Dikarya</taxon>
        <taxon>Ascomycota</taxon>
        <taxon>Pezizomycotina</taxon>
        <taxon>Leotiomycetes</taxon>
        <taxon>Helotiales</taxon>
        <taxon>Pleuroascaceae</taxon>
        <taxon>Venustampulla</taxon>
    </lineage>
</organism>
<dbReference type="AlphaFoldDB" id="A0A370TDD3"/>
<dbReference type="Gene3D" id="1.20.120.1770">
    <property type="match status" value="1"/>
</dbReference>